<evidence type="ECO:0000313" key="6">
    <source>
        <dbReference type="EMBL" id="MCP9292927.1"/>
    </source>
</evidence>
<evidence type="ECO:0000259" key="5">
    <source>
        <dbReference type="SMART" id="SM00849"/>
    </source>
</evidence>
<evidence type="ECO:0000256" key="4">
    <source>
        <dbReference type="ARBA" id="ARBA00022833"/>
    </source>
</evidence>
<keyword evidence="3" id="KW-0378">Hydrolase</keyword>
<dbReference type="PANTHER" id="PTHR42978:SF6">
    <property type="entry name" value="QUORUM-QUENCHING LACTONASE YTNP-RELATED"/>
    <property type="match status" value="1"/>
</dbReference>
<dbReference type="Gene3D" id="3.60.15.10">
    <property type="entry name" value="Ribonuclease Z/Hydroxyacylglutathione hydrolase-like"/>
    <property type="match status" value="1"/>
</dbReference>
<dbReference type="GO" id="GO:0046872">
    <property type="term" value="F:metal ion binding"/>
    <property type="evidence" value="ECO:0007669"/>
    <property type="project" value="UniProtKB-KW"/>
</dbReference>
<feature type="domain" description="Metallo-beta-lactamase" evidence="5">
    <location>
        <begin position="49"/>
        <end position="259"/>
    </location>
</feature>
<evidence type="ECO:0000256" key="2">
    <source>
        <dbReference type="ARBA" id="ARBA00022723"/>
    </source>
</evidence>
<evidence type="ECO:0000256" key="3">
    <source>
        <dbReference type="ARBA" id="ARBA00022801"/>
    </source>
</evidence>
<gene>
    <name evidence="6" type="ORF">NM125_15155</name>
</gene>
<dbReference type="SUPFAM" id="SSF56281">
    <property type="entry name" value="Metallo-hydrolase/oxidoreductase"/>
    <property type="match status" value="1"/>
</dbReference>
<keyword evidence="4" id="KW-0862">Zinc</keyword>
<sequence length="283" mass="31884">MKVGRFEIEQLSEGIFEVFDDGIFQKIDSADITARQQKPGIKKQSSAIGINPILIRDGKHNVLLDTGLGWGLDHKSSYTDTSNLLTNLDIFGLAPSDITHVVLSHLHFDHAAGSTYVDSNTSTQPTMSYANYFIQKKEWYYALEQVGKKKQISGAGYELDEFYKLAAEDKLVMITDTYFELLPGIELIRTGGHTPGHQIVKIQDSGETAYFLGDLVPSEHHLNHYAMRHMDVDPIQSKKAKTLILRQAVKEKSLMLFYHSVHAKAGMLEQDKDKKFILREING</sequence>
<dbReference type="PANTHER" id="PTHR42978">
    <property type="entry name" value="QUORUM-QUENCHING LACTONASE YTNP-RELATED-RELATED"/>
    <property type="match status" value="1"/>
</dbReference>
<comment type="similarity">
    <text evidence="1">Belongs to the metallo-beta-lactamase superfamily.</text>
</comment>
<dbReference type="RefSeq" id="WP_255135825.1">
    <property type="nucleotide sequence ID" value="NZ_JANDBC010000003.1"/>
</dbReference>
<evidence type="ECO:0000256" key="1">
    <source>
        <dbReference type="ARBA" id="ARBA00007749"/>
    </source>
</evidence>
<dbReference type="InterPro" id="IPR051013">
    <property type="entry name" value="MBL_superfamily_lactonases"/>
</dbReference>
<accession>A0A9X2L620</accession>
<keyword evidence="2" id="KW-0479">Metal-binding</keyword>
<keyword evidence="7" id="KW-1185">Reference proteome</keyword>
<dbReference type="Proteomes" id="UP001139125">
    <property type="component" value="Unassembled WGS sequence"/>
</dbReference>
<dbReference type="InterPro" id="IPR036866">
    <property type="entry name" value="RibonucZ/Hydroxyglut_hydro"/>
</dbReference>
<organism evidence="6 7">
    <name type="scientific">Gracilimonas sediminicola</name>
    <dbReference type="NCBI Taxonomy" id="2952158"/>
    <lineage>
        <taxon>Bacteria</taxon>
        <taxon>Pseudomonadati</taxon>
        <taxon>Balneolota</taxon>
        <taxon>Balneolia</taxon>
        <taxon>Balneolales</taxon>
        <taxon>Balneolaceae</taxon>
        <taxon>Gracilimonas</taxon>
    </lineage>
</organism>
<dbReference type="EMBL" id="JANDBC010000003">
    <property type="protein sequence ID" value="MCP9292927.1"/>
    <property type="molecule type" value="Genomic_DNA"/>
</dbReference>
<reference evidence="6" key="1">
    <citation type="submission" date="2022-06" db="EMBL/GenBank/DDBJ databases">
        <title>Gracilimonas sp. CAU 1638 isolated from sea sediment.</title>
        <authorList>
            <person name="Kim W."/>
        </authorList>
    </citation>
    <scope>NUCLEOTIDE SEQUENCE</scope>
    <source>
        <strain evidence="6">CAU 1638</strain>
    </source>
</reference>
<protein>
    <submittedName>
        <fullName evidence="6">MBL fold metallo-hydrolase</fullName>
    </submittedName>
</protein>
<dbReference type="GO" id="GO:0016787">
    <property type="term" value="F:hydrolase activity"/>
    <property type="evidence" value="ECO:0007669"/>
    <property type="project" value="UniProtKB-KW"/>
</dbReference>
<dbReference type="AlphaFoldDB" id="A0A9X2L620"/>
<proteinExistence type="inferred from homology"/>
<comment type="caution">
    <text evidence="6">The sequence shown here is derived from an EMBL/GenBank/DDBJ whole genome shotgun (WGS) entry which is preliminary data.</text>
</comment>
<name>A0A9X2L620_9BACT</name>
<evidence type="ECO:0000313" key="7">
    <source>
        <dbReference type="Proteomes" id="UP001139125"/>
    </source>
</evidence>
<dbReference type="SMART" id="SM00849">
    <property type="entry name" value="Lactamase_B"/>
    <property type="match status" value="1"/>
</dbReference>
<dbReference type="Pfam" id="PF00753">
    <property type="entry name" value="Lactamase_B"/>
    <property type="match status" value="1"/>
</dbReference>
<dbReference type="InterPro" id="IPR001279">
    <property type="entry name" value="Metallo-B-lactamas"/>
</dbReference>